<dbReference type="SUPFAM" id="SSF52799">
    <property type="entry name" value="(Phosphotyrosine protein) phosphatases II"/>
    <property type="match status" value="1"/>
</dbReference>
<name>A0A368TQS1_9GAMM</name>
<gene>
    <name evidence="2" type="ORF">DU505_20405</name>
</gene>
<evidence type="ECO:0000313" key="3">
    <source>
        <dbReference type="Proteomes" id="UP000252405"/>
    </source>
</evidence>
<dbReference type="AlphaFoldDB" id="A0A368TQS1"/>
<reference evidence="2 3" key="1">
    <citation type="submission" date="2018-07" db="EMBL/GenBank/DDBJ databases">
        <title>Halomonas montanilacus sp. nov., isolated from Lake Pengyan on Tibetan Plateau.</title>
        <authorList>
            <person name="Lu H."/>
            <person name="Xing P."/>
            <person name="Wu Q."/>
        </authorList>
    </citation>
    <scope>NUCLEOTIDE SEQUENCE [LARGE SCALE GENOMIC DNA]</scope>
    <source>
        <strain evidence="2 3">PYC7W</strain>
    </source>
</reference>
<dbReference type="EMBL" id="QPII01000023">
    <property type="protein sequence ID" value="RCV86567.1"/>
    <property type="molecule type" value="Genomic_DNA"/>
</dbReference>
<feature type="domain" description="Beta-lactamase hydrolase-like protein phosphatase-like" evidence="1">
    <location>
        <begin position="2"/>
        <end position="109"/>
    </location>
</feature>
<keyword evidence="3" id="KW-1185">Reference proteome</keyword>
<dbReference type="RefSeq" id="WP_114480808.1">
    <property type="nucleotide sequence ID" value="NZ_QPII01000023.1"/>
</dbReference>
<evidence type="ECO:0000259" key="1">
    <source>
        <dbReference type="Pfam" id="PF04273"/>
    </source>
</evidence>
<organism evidence="2 3">
    <name type="scientific">Billgrantia montanilacus</name>
    <dbReference type="NCBI Taxonomy" id="2282305"/>
    <lineage>
        <taxon>Bacteria</taxon>
        <taxon>Pseudomonadati</taxon>
        <taxon>Pseudomonadota</taxon>
        <taxon>Gammaproteobacteria</taxon>
        <taxon>Oceanospirillales</taxon>
        <taxon>Halomonadaceae</taxon>
        <taxon>Billgrantia</taxon>
    </lineage>
</organism>
<dbReference type="NCBIfam" id="TIGR01244">
    <property type="entry name" value="TIGR01244 family sulfur transferase"/>
    <property type="match status" value="1"/>
</dbReference>
<protein>
    <submittedName>
        <fullName evidence="2">TIGR01244 family phosphatase</fullName>
    </submittedName>
</protein>
<dbReference type="InterPro" id="IPR029021">
    <property type="entry name" value="Prot-tyrosine_phosphatase-like"/>
</dbReference>
<dbReference type="Gene3D" id="3.90.190.10">
    <property type="entry name" value="Protein tyrosine phosphatase superfamily"/>
    <property type="match status" value="1"/>
</dbReference>
<dbReference type="Proteomes" id="UP000252405">
    <property type="component" value="Unassembled WGS sequence"/>
</dbReference>
<proteinExistence type="predicted"/>
<dbReference type="GO" id="GO:0016787">
    <property type="term" value="F:hydrolase activity"/>
    <property type="evidence" value="ECO:0007669"/>
    <property type="project" value="InterPro"/>
</dbReference>
<dbReference type="Pfam" id="PF04273">
    <property type="entry name" value="BLH_phosphatase"/>
    <property type="match status" value="1"/>
</dbReference>
<sequence length="140" mass="15636">MDVKLLDDRLSVMAQPTEKELELLAERGYRTVISNRPRGEDEAQPDPEHLRAKVEALGMSWKEVPVKPGEYAQQDIHAFSRALEDGPPPIVGFCRTGMRVAHLWALAKAPHCPLVELQASAEAAGYDLTPIREELVRREG</sequence>
<accession>A0A368TQS1</accession>
<comment type="caution">
    <text evidence="2">The sequence shown here is derived from an EMBL/GenBank/DDBJ whole genome shotgun (WGS) entry which is preliminary data.</text>
</comment>
<dbReference type="OrthoDB" id="9802771at2"/>
<dbReference type="InterPro" id="IPR005939">
    <property type="entry name" value="BLH_phosphatase-like"/>
</dbReference>
<evidence type="ECO:0000313" key="2">
    <source>
        <dbReference type="EMBL" id="RCV86567.1"/>
    </source>
</evidence>